<dbReference type="PROSITE" id="PS50145">
    <property type="entry name" value="ZF_TRAF"/>
    <property type="match status" value="2"/>
</dbReference>
<dbReference type="PROSITE" id="PS50089">
    <property type="entry name" value="ZF_RING_2"/>
    <property type="match status" value="1"/>
</dbReference>
<dbReference type="PROSITE" id="PS50144">
    <property type="entry name" value="MATH"/>
    <property type="match status" value="1"/>
</dbReference>
<name>A0A3M7SHF5_BRAPC</name>
<evidence type="ECO:0000313" key="11">
    <source>
        <dbReference type="EMBL" id="RNA35196.1"/>
    </source>
</evidence>
<dbReference type="Gene3D" id="3.30.40.10">
    <property type="entry name" value="Zinc/RING finger domain, C3HC4 (zinc finger)"/>
    <property type="match status" value="3"/>
</dbReference>
<comment type="caution">
    <text evidence="11">The sequence shown here is derived from an EMBL/GenBank/DDBJ whole genome shotgun (WGS) entry which is preliminary data.</text>
</comment>
<dbReference type="Pfam" id="PF00097">
    <property type="entry name" value="zf-C3HC4"/>
    <property type="match status" value="1"/>
</dbReference>
<keyword evidence="11" id="KW-0675">Receptor</keyword>
<reference evidence="11 12" key="1">
    <citation type="journal article" date="2018" name="Sci. Rep.">
        <title>Genomic signatures of local adaptation to the degree of environmental predictability in rotifers.</title>
        <authorList>
            <person name="Franch-Gras L."/>
            <person name="Hahn C."/>
            <person name="Garcia-Roger E.M."/>
            <person name="Carmona M.J."/>
            <person name="Serra M."/>
            <person name="Gomez A."/>
        </authorList>
    </citation>
    <scope>NUCLEOTIDE SEQUENCE [LARGE SCALE GENOMIC DNA]</scope>
    <source>
        <strain evidence="11">HYR1</strain>
    </source>
</reference>
<feature type="domain" description="TRAF-type" evidence="10">
    <location>
        <begin position="207"/>
        <end position="254"/>
    </location>
</feature>
<dbReference type="STRING" id="10195.A0A3M7SHF5"/>
<keyword evidence="3 7" id="KW-0479">Metal-binding</keyword>
<proteinExistence type="predicted"/>
<dbReference type="PIRSF" id="PIRSF015614">
    <property type="entry name" value="TRAF"/>
    <property type="match status" value="1"/>
</dbReference>
<keyword evidence="2" id="KW-0963">Cytoplasm</keyword>
<dbReference type="FunFam" id="3.30.40.10:FF:000121">
    <property type="entry name" value="TNF receptor-associated factor"/>
    <property type="match status" value="1"/>
</dbReference>
<dbReference type="CDD" id="cd00270">
    <property type="entry name" value="MATH_TRAF_C"/>
    <property type="match status" value="1"/>
</dbReference>
<dbReference type="InterPro" id="IPR012227">
    <property type="entry name" value="TNF_rcpt-assoc_TRAF_met"/>
</dbReference>
<dbReference type="GO" id="GO:0005737">
    <property type="term" value="C:cytoplasm"/>
    <property type="evidence" value="ECO:0007669"/>
    <property type="project" value="UniProtKB-SubCell"/>
</dbReference>
<sequence length="477" mass="54791">MNLTSNFRNHIDSSMSIPVYEGSMLSIRSSSRILTATTNGIRYKSASSPQPRSPIEIKWKFGKLDKKYECNYCNSYLKCPIQFQECHHRVCSSCFTDLIKKSQSCPTCDRTITREKVIVDNEFQKEIHNLPVYCSNNLNGCKWEGAFKAHMMHMEECEYTLIDCVRGCGLQYQRKDERAHIANECLKNEVECEFCSERIVKADEMNHLSSCPRFLIPCPSNCGIREIPREKMANHLENECKKHEVSCPFADSNCEFKSLRSEMPRHLKESPGIHLNLMAKTISIQKKQLELLSEIIEKQKEQIFSLGSKVDSIEKISGSQIIWKIDHFNEKFNDSKSGKKQTIFSPPFLTSRHGYKLALSATLFGDGKAKGKFMSLFLCICKGEFDSLLSWPFSHKITITLLDQCDDIQERRHVSYSIKPNTCKENTPFLGRPTGERNASFGAQKFVELEVLNSYDYIKDDAIFIKVEIDSEDMVML</sequence>
<dbReference type="InterPro" id="IPR002083">
    <property type="entry name" value="MATH/TRAF_dom"/>
</dbReference>
<dbReference type="SMART" id="SM00061">
    <property type="entry name" value="MATH"/>
    <property type="match status" value="1"/>
</dbReference>
<feature type="zinc finger region" description="TRAF-type" evidence="7">
    <location>
        <begin position="153"/>
        <end position="199"/>
    </location>
</feature>
<evidence type="ECO:0000256" key="1">
    <source>
        <dbReference type="ARBA" id="ARBA00004496"/>
    </source>
</evidence>
<organism evidence="11 12">
    <name type="scientific">Brachionus plicatilis</name>
    <name type="common">Marine rotifer</name>
    <name type="synonym">Brachionus muelleri</name>
    <dbReference type="NCBI Taxonomy" id="10195"/>
    <lineage>
        <taxon>Eukaryota</taxon>
        <taxon>Metazoa</taxon>
        <taxon>Spiralia</taxon>
        <taxon>Gnathifera</taxon>
        <taxon>Rotifera</taxon>
        <taxon>Eurotatoria</taxon>
        <taxon>Monogononta</taxon>
        <taxon>Pseudotrocha</taxon>
        <taxon>Ploima</taxon>
        <taxon>Brachionidae</taxon>
        <taxon>Brachionus</taxon>
    </lineage>
</organism>
<evidence type="ECO:0000256" key="4">
    <source>
        <dbReference type="ARBA" id="ARBA00022737"/>
    </source>
</evidence>
<feature type="domain" description="TRAF-type" evidence="10">
    <location>
        <begin position="153"/>
        <end position="199"/>
    </location>
</feature>
<dbReference type="SUPFAM" id="SSF57850">
    <property type="entry name" value="RING/U-box"/>
    <property type="match status" value="1"/>
</dbReference>
<dbReference type="GO" id="GO:0042981">
    <property type="term" value="P:regulation of apoptotic process"/>
    <property type="evidence" value="ECO:0007669"/>
    <property type="project" value="InterPro"/>
</dbReference>
<evidence type="ECO:0000313" key="12">
    <source>
        <dbReference type="Proteomes" id="UP000276133"/>
    </source>
</evidence>
<dbReference type="GO" id="GO:0008270">
    <property type="term" value="F:zinc ion binding"/>
    <property type="evidence" value="ECO:0007669"/>
    <property type="project" value="UniProtKB-KW"/>
</dbReference>
<dbReference type="InterPro" id="IPR049342">
    <property type="entry name" value="TRAF1-6_MATH_dom"/>
</dbReference>
<keyword evidence="6 7" id="KW-0862">Zinc</keyword>
<dbReference type="InterPro" id="IPR018957">
    <property type="entry name" value="Znf_C3HC4_RING-type"/>
</dbReference>
<keyword evidence="4" id="KW-0677">Repeat</keyword>
<evidence type="ECO:0000256" key="7">
    <source>
        <dbReference type="PROSITE-ProRule" id="PRU00207"/>
    </source>
</evidence>
<dbReference type="GO" id="GO:0043122">
    <property type="term" value="P:regulation of canonical NF-kappaB signal transduction"/>
    <property type="evidence" value="ECO:0007669"/>
    <property type="project" value="TreeGrafter"/>
</dbReference>
<comment type="subcellular location">
    <subcellularLocation>
        <location evidence="1">Cytoplasm</location>
    </subcellularLocation>
</comment>
<dbReference type="PANTHER" id="PTHR10131">
    <property type="entry name" value="TNF RECEPTOR ASSOCIATED FACTOR"/>
    <property type="match status" value="1"/>
</dbReference>
<dbReference type="OrthoDB" id="5574452at2759"/>
<dbReference type="Pfam" id="PF21355">
    <property type="entry name" value="TRAF-mep_MATH"/>
    <property type="match status" value="1"/>
</dbReference>
<evidence type="ECO:0000256" key="2">
    <source>
        <dbReference type="ARBA" id="ARBA00022490"/>
    </source>
</evidence>
<dbReference type="AlphaFoldDB" id="A0A3M7SHF5"/>
<dbReference type="Proteomes" id="UP000276133">
    <property type="component" value="Unassembled WGS sequence"/>
</dbReference>
<feature type="domain" description="MATH" evidence="9">
    <location>
        <begin position="318"/>
        <end position="469"/>
    </location>
</feature>
<dbReference type="InterPro" id="IPR008974">
    <property type="entry name" value="TRAF-like"/>
</dbReference>
<evidence type="ECO:0000259" key="10">
    <source>
        <dbReference type="PROSITE" id="PS50145"/>
    </source>
</evidence>
<dbReference type="FunFam" id="2.60.210.10:FF:000017">
    <property type="entry name" value="TNF receptor-associated factor"/>
    <property type="match status" value="1"/>
</dbReference>
<dbReference type="Pfam" id="PF02176">
    <property type="entry name" value="zf-TRAF"/>
    <property type="match status" value="1"/>
</dbReference>
<dbReference type="EMBL" id="REGN01001364">
    <property type="protein sequence ID" value="RNA35196.1"/>
    <property type="molecule type" value="Genomic_DNA"/>
</dbReference>
<dbReference type="SUPFAM" id="SSF49599">
    <property type="entry name" value="TRAF domain-like"/>
    <property type="match status" value="3"/>
</dbReference>
<dbReference type="PANTHER" id="PTHR10131:SF151">
    <property type="entry name" value="TNF RECEPTOR ASSOCIATED FACTOR (TRAF) HOMOLOG"/>
    <property type="match status" value="1"/>
</dbReference>
<evidence type="ECO:0000259" key="9">
    <source>
        <dbReference type="PROSITE" id="PS50144"/>
    </source>
</evidence>
<gene>
    <name evidence="11" type="ORF">BpHYR1_034858</name>
</gene>
<dbReference type="InterPro" id="IPR001293">
    <property type="entry name" value="Znf_TRAF"/>
</dbReference>
<keyword evidence="5 7" id="KW-0863">Zinc-finger</keyword>
<feature type="domain" description="RING-type" evidence="8">
    <location>
        <begin position="70"/>
        <end position="109"/>
    </location>
</feature>
<keyword evidence="12" id="KW-1185">Reference proteome</keyword>
<evidence type="ECO:0000256" key="3">
    <source>
        <dbReference type="ARBA" id="ARBA00022723"/>
    </source>
</evidence>
<dbReference type="InterPro" id="IPR013083">
    <property type="entry name" value="Znf_RING/FYVE/PHD"/>
</dbReference>
<evidence type="ECO:0000259" key="8">
    <source>
        <dbReference type="PROSITE" id="PS50089"/>
    </source>
</evidence>
<accession>A0A3M7SHF5</accession>
<evidence type="ECO:0000256" key="5">
    <source>
        <dbReference type="ARBA" id="ARBA00022771"/>
    </source>
</evidence>
<dbReference type="GO" id="GO:0007165">
    <property type="term" value="P:signal transduction"/>
    <property type="evidence" value="ECO:0007669"/>
    <property type="project" value="InterPro"/>
</dbReference>
<dbReference type="Gene3D" id="2.60.210.10">
    <property type="entry name" value="Apoptosis, Tumor Necrosis Factor Receptor Associated Protein 2, Chain A"/>
    <property type="match status" value="1"/>
</dbReference>
<dbReference type="InterPro" id="IPR001841">
    <property type="entry name" value="Znf_RING"/>
</dbReference>
<feature type="zinc finger region" description="TRAF-type" evidence="7">
    <location>
        <begin position="207"/>
        <end position="254"/>
    </location>
</feature>
<protein>
    <submittedName>
        <fullName evidence="11">TNF receptor-associated factor 4-like</fullName>
    </submittedName>
</protein>
<evidence type="ECO:0000256" key="6">
    <source>
        <dbReference type="ARBA" id="ARBA00022833"/>
    </source>
</evidence>